<organism evidence="4 5">
    <name type="scientific">Trichoderma ghanense</name>
    <dbReference type="NCBI Taxonomy" id="65468"/>
    <lineage>
        <taxon>Eukaryota</taxon>
        <taxon>Fungi</taxon>
        <taxon>Dikarya</taxon>
        <taxon>Ascomycota</taxon>
        <taxon>Pezizomycotina</taxon>
        <taxon>Sordariomycetes</taxon>
        <taxon>Hypocreomycetidae</taxon>
        <taxon>Hypocreales</taxon>
        <taxon>Hypocreaceae</taxon>
        <taxon>Trichoderma</taxon>
    </lineage>
</organism>
<sequence>RVFLPRVLFCFFTLWLLLRPTAVQLVHQPHHTDQSIPTKREAEEERRKKKKKERKKQEIILGKSIKMKTTFFFALLSTALSLVAADIVITPILEDQIVQKQPGDCFFGVVTPQGCGL</sequence>
<feature type="chain" id="PRO_5047547188" evidence="3">
    <location>
        <begin position="24"/>
        <end position="117"/>
    </location>
</feature>
<gene>
    <name evidence="4" type="ORF">CCMA1212_008413</name>
</gene>
<protein>
    <submittedName>
        <fullName evidence="4">Uncharacterized protein</fullName>
    </submittedName>
</protein>
<reference evidence="4 5" key="1">
    <citation type="submission" date="2018-01" db="EMBL/GenBank/DDBJ databases">
        <title>Genome characterization of the sugarcane-associated fungus Trichoderma ghanense CCMA-1212 and their application in lignocelulose bioconversion.</title>
        <authorList>
            <person name="Steindorff A.S."/>
            <person name="Mendes T.D."/>
            <person name="Vilela E.S.D."/>
            <person name="Rodrigues D.S."/>
            <person name="Formighieri E.F."/>
            <person name="Melo I.S."/>
            <person name="Favaro L.C.L."/>
        </authorList>
    </citation>
    <scope>NUCLEOTIDE SEQUENCE [LARGE SCALE GENOMIC DNA]</scope>
    <source>
        <strain evidence="4 5">CCMA-1212</strain>
    </source>
</reference>
<proteinExistence type="predicted"/>
<name>A0ABY2GWG2_9HYPO</name>
<feature type="signal peptide" evidence="3">
    <location>
        <begin position="1"/>
        <end position="23"/>
    </location>
</feature>
<evidence type="ECO:0000256" key="3">
    <source>
        <dbReference type="SAM" id="SignalP"/>
    </source>
</evidence>
<feature type="compositionally biased region" description="Basic and acidic residues" evidence="1">
    <location>
        <begin position="30"/>
        <end position="46"/>
    </location>
</feature>
<evidence type="ECO:0000256" key="1">
    <source>
        <dbReference type="SAM" id="MobiDB-lite"/>
    </source>
</evidence>
<keyword evidence="2" id="KW-0472">Membrane</keyword>
<comment type="caution">
    <text evidence="4">The sequence shown here is derived from an EMBL/GenBank/DDBJ whole genome shotgun (WGS) entry which is preliminary data.</text>
</comment>
<keyword evidence="3" id="KW-0732">Signal</keyword>
<feature type="transmembrane region" description="Helical" evidence="2">
    <location>
        <begin position="71"/>
        <end position="93"/>
    </location>
</feature>
<dbReference type="RefSeq" id="XP_073555796.1">
    <property type="nucleotide sequence ID" value="XM_073705547.1"/>
</dbReference>
<dbReference type="EMBL" id="PPTA01000013">
    <property type="protein sequence ID" value="TFA99594.1"/>
    <property type="molecule type" value="Genomic_DNA"/>
</dbReference>
<evidence type="ECO:0000256" key="2">
    <source>
        <dbReference type="SAM" id="Phobius"/>
    </source>
</evidence>
<dbReference type="GeneID" id="300579997"/>
<keyword evidence="2" id="KW-1133">Transmembrane helix</keyword>
<feature type="region of interest" description="Disordered" evidence="1">
    <location>
        <begin position="29"/>
        <end position="55"/>
    </location>
</feature>
<keyword evidence="2" id="KW-0812">Transmembrane</keyword>
<feature type="non-terminal residue" evidence="4">
    <location>
        <position position="1"/>
    </location>
</feature>
<dbReference type="Proteomes" id="UP001642720">
    <property type="component" value="Unassembled WGS sequence"/>
</dbReference>
<accession>A0ABY2GWG2</accession>
<evidence type="ECO:0000313" key="5">
    <source>
        <dbReference type="Proteomes" id="UP001642720"/>
    </source>
</evidence>
<evidence type="ECO:0000313" key="4">
    <source>
        <dbReference type="EMBL" id="TFA99594.1"/>
    </source>
</evidence>
<keyword evidence="5" id="KW-1185">Reference proteome</keyword>